<dbReference type="Pfam" id="PF07714">
    <property type="entry name" value="PK_Tyr_Ser-Thr"/>
    <property type="match status" value="1"/>
</dbReference>
<feature type="domain" description="Apple" evidence="21">
    <location>
        <begin position="350"/>
        <end position="430"/>
    </location>
</feature>
<protein>
    <recommendedName>
        <fullName evidence="16">Receptor-like serine/threonine-protein kinase</fullName>
        <ecNumber evidence="16">2.7.11.1</ecNumber>
    </recommendedName>
</protein>
<comment type="subcellular location">
    <subcellularLocation>
        <location evidence="1">Cell membrane</location>
        <topology evidence="1">Single-pass type I membrane protein</topology>
    </subcellularLocation>
</comment>
<feature type="domain" description="Bulb-type lectin" evidence="20">
    <location>
        <begin position="34"/>
        <end position="154"/>
    </location>
</feature>
<feature type="domain" description="Protein kinase" evidence="19">
    <location>
        <begin position="536"/>
        <end position="821"/>
    </location>
</feature>
<comment type="catalytic activity">
    <reaction evidence="14 16">
        <text>L-threonyl-[protein] + ATP = O-phospho-L-threonyl-[protein] + ADP + H(+)</text>
        <dbReference type="Rhea" id="RHEA:46608"/>
        <dbReference type="Rhea" id="RHEA-COMP:11060"/>
        <dbReference type="Rhea" id="RHEA-COMP:11605"/>
        <dbReference type="ChEBI" id="CHEBI:15378"/>
        <dbReference type="ChEBI" id="CHEBI:30013"/>
        <dbReference type="ChEBI" id="CHEBI:30616"/>
        <dbReference type="ChEBI" id="CHEBI:61977"/>
        <dbReference type="ChEBI" id="CHEBI:456216"/>
        <dbReference type="EC" id="2.7.11.1"/>
    </reaction>
</comment>
<feature type="transmembrane region" description="Helical" evidence="18">
    <location>
        <begin position="454"/>
        <end position="475"/>
    </location>
</feature>
<dbReference type="GO" id="GO:0005524">
    <property type="term" value="F:ATP binding"/>
    <property type="evidence" value="ECO:0007669"/>
    <property type="project" value="UniProtKB-UniRule"/>
</dbReference>
<dbReference type="PIRSF" id="PIRSF000641">
    <property type="entry name" value="SRK"/>
    <property type="match status" value="1"/>
</dbReference>
<dbReference type="SMART" id="SM00473">
    <property type="entry name" value="PAN_AP"/>
    <property type="match status" value="1"/>
</dbReference>
<dbReference type="PANTHER" id="PTHR27002:SF150">
    <property type="entry name" value="RECEPTOR-LIKE SERINE_THREONINE-PROTEIN KINASE SD1-8"/>
    <property type="match status" value="1"/>
</dbReference>
<comment type="caution">
    <text evidence="22">The sequence shown here is derived from an EMBL/GenBank/DDBJ whole genome shotgun (WGS) entry which is preliminary data.</text>
</comment>
<dbReference type="InterPro" id="IPR017441">
    <property type="entry name" value="Protein_kinase_ATP_BS"/>
</dbReference>
<dbReference type="InterPro" id="IPR000719">
    <property type="entry name" value="Prot_kinase_dom"/>
</dbReference>
<dbReference type="GO" id="GO:0005886">
    <property type="term" value="C:plasma membrane"/>
    <property type="evidence" value="ECO:0007669"/>
    <property type="project" value="UniProtKB-SubCell"/>
</dbReference>
<dbReference type="Gene3D" id="2.90.10.10">
    <property type="entry name" value="Bulb-type lectin domain"/>
    <property type="match status" value="1"/>
</dbReference>
<evidence type="ECO:0000256" key="3">
    <source>
        <dbReference type="ARBA" id="ARBA00022527"/>
    </source>
</evidence>
<comment type="similarity">
    <text evidence="16">Belongs to the protein kinase superfamily. Ser/Thr protein kinase family.</text>
</comment>
<keyword evidence="2" id="KW-1003">Cell membrane</keyword>
<dbReference type="PROSITE" id="PS50948">
    <property type="entry name" value="PAN"/>
    <property type="match status" value="1"/>
</dbReference>
<dbReference type="SUPFAM" id="SSF51110">
    <property type="entry name" value="alpha-D-mannose-specific plant lectins"/>
    <property type="match status" value="1"/>
</dbReference>
<dbReference type="Pfam" id="PF08276">
    <property type="entry name" value="PAN_2"/>
    <property type="match status" value="1"/>
</dbReference>
<dbReference type="InterPro" id="IPR001480">
    <property type="entry name" value="Bulb-type_lectin_dom"/>
</dbReference>
<dbReference type="PROSITE" id="PS00108">
    <property type="entry name" value="PROTEIN_KINASE_ST"/>
    <property type="match status" value="1"/>
</dbReference>
<keyword evidence="7 16" id="KW-0547">Nucleotide-binding</keyword>
<evidence type="ECO:0000256" key="4">
    <source>
        <dbReference type="ARBA" id="ARBA00022679"/>
    </source>
</evidence>
<evidence type="ECO:0000259" key="19">
    <source>
        <dbReference type="PROSITE" id="PS50011"/>
    </source>
</evidence>
<evidence type="ECO:0000256" key="11">
    <source>
        <dbReference type="ARBA" id="ARBA00023136"/>
    </source>
</evidence>
<evidence type="ECO:0000256" key="13">
    <source>
        <dbReference type="ARBA" id="ARBA00023180"/>
    </source>
</evidence>
<sequence>MPFTAWKSHWYKLTTSNTFSEAAIISFFNIVTSVDTLTATQSLGINQTLVSSKQVFEFGFFNGTNNSTWYLGIWYKDIPQRTVVWVANRDTPLKDTNGTLKIGARGNLVLLDHAGNAIWSSNETTATNPVLQLLDTGNLILREANKNGAIDGNYLWQSFDYPTDTLLPGMKLGWNLDTGIELYITSWKSQDDPSSGDFSFRMEKLGLPEIFLWNNQVKVHRSGPWNGVRFSEIPVVSSNAVLQDNMSVDSHEVYYILSAINQSKFSRKTVSWNGEIQRLVWVESSQSWKKLWFAPSGECDKYGICGPYGICDSNAFPVCSCIQGFSVKNQTEWDFRDFSNGCVRKTRLDCGRDKFLKLQHVEPPETTRVFVNRSMTLQECEAMCLKNCSCTAYANVEITDGGTGCVMWSDELLDTRMFSVAGQDLFIRLASSDVVDINNGSGGSSGKNNNVGKIVGITFGAVASVILGLSLFLLWKKRKLKSIWQRKTNQKGSYERPQRIERVISASRELSGERTMDDLELPLFDFTTLTMATNNFSEGNKLGEGGFGSVYRGRLVEGLEIAVKRLSKSSGQGNEEFKNEVKSMAKLQHRNLVRLFGCCIEKEEQMLVYEYMENNSLESILFDKDKCCLLDWQMRFDIICGISRGLLYLHQDSRLRIIHRDLKASNILLDREMNPKISDFGMARIFCSDQTQANTRRVVGTYGYMSPEYAMDGLFSVKSDVFSFGVLVLEIISGKKNKGFYSSEEINLLGHAWRLWKEGRALELIDSSFGDSYSETEVLRCIQVGLICVQERAEDRPTISSVVLMLSSENASMPQPRNPGFVLGKSPAETVSSSANEEEYSVNQVTITVVDGR</sequence>
<dbReference type="InterPro" id="IPR003609">
    <property type="entry name" value="Pan_app"/>
</dbReference>
<keyword evidence="12" id="KW-1015">Disulfide bond</keyword>
<keyword evidence="11 18" id="KW-0472">Membrane</keyword>
<dbReference type="PROSITE" id="PS50927">
    <property type="entry name" value="BULB_LECTIN"/>
    <property type="match status" value="1"/>
</dbReference>
<evidence type="ECO:0000256" key="5">
    <source>
        <dbReference type="ARBA" id="ARBA00022692"/>
    </source>
</evidence>
<evidence type="ECO:0000259" key="20">
    <source>
        <dbReference type="PROSITE" id="PS50927"/>
    </source>
</evidence>
<evidence type="ECO:0000256" key="1">
    <source>
        <dbReference type="ARBA" id="ARBA00004251"/>
    </source>
</evidence>
<keyword evidence="6" id="KW-0732">Signal</keyword>
<comment type="catalytic activity">
    <reaction evidence="15 16">
        <text>L-seryl-[protein] + ATP = O-phospho-L-seryl-[protein] + ADP + H(+)</text>
        <dbReference type="Rhea" id="RHEA:17989"/>
        <dbReference type="Rhea" id="RHEA-COMP:9863"/>
        <dbReference type="Rhea" id="RHEA-COMP:11604"/>
        <dbReference type="ChEBI" id="CHEBI:15378"/>
        <dbReference type="ChEBI" id="CHEBI:29999"/>
        <dbReference type="ChEBI" id="CHEBI:30616"/>
        <dbReference type="ChEBI" id="CHEBI:83421"/>
        <dbReference type="ChEBI" id="CHEBI:456216"/>
        <dbReference type="EC" id="2.7.11.1"/>
    </reaction>
</comment>
<reference evidence="22 23" key="1">
    <citation type="submission" date="2019-01" db="EMBL/GenBank/DDBJ databases">
        <title>Sequencing of cultivated peanut Arachis hypogaea provides insights into genome evolution and oil improvement.</title>
        <authorList>
            <person name="Chen X."/>
        </authorList>
    </citation>
    <scope>NUCLEOTIDE SEQUENCE [LARGE SCALE GENOMIC DNA]</scope>
    <source>
        <strain evidence="23">cv. Fuhuasheng</strain>
        <tissue evidence="22">Leaves</tissue>
    </source>
</reference>
<keyword evidence="4 16" id="KW-0808">Transferase</keyword>
<dbReference type="SMART" id="SM00108">
    <property type="entry name" value="B_lectin"/>
    <property type="match status" value="1"/>
</dbReference>
<dbReference type="CDD" id="cd00028">
    <property type="entry name" value="B_lectin"/>
    <property type="match status" value="1"/>
</dbReference>
<evidence type="ECO:0000256" key="10">
    <source>
        <dbReference type="ARBA" id="ARBA00022989"/>
    </source>
</evidence>
<evidence type="ECO:0000256" key="6">
    <source>
        <dbReference type="ARBA" id="ARBA00022729"/>
    </source>
</evidence>
<dbReference type="SMART" id="SM00220">
    <property type="entry name" value="S_TKc"/>
    <property type="match status" value="1"/>
</dbReference>
<dbReference type="PROSITE" id="PS00107">
    <property type="entry name" value="PROTEIN_KINASE_ATP"/>
    <property type="match status" value="1"/>
</dbReference>
<name>A0A444WXY2_ARAHY</name>
<dbReference type="Pfam" id="PF01453">
    <property type="entry name" value="B_lectin"/>
    <property type="match status" value="1"/>
</dbReference>
<accession>A0A444WXY2</accession>
<keyword evidence="8 16" id="KW-0418">Kinase</keyword>
<dbReference type="InterPro" id="IPR008271">
    <property type="entry name" value="Ser/Thr_kinase_AS"/>
</dbReference>
<dbReference type="Gene3D" id="3.30.200.20">
    <property type="entry name" value="Phosphorylase Kinase, domain 1"/>
    <property type="match status" value="1"/>
</dbReference>
<keyword evidence="10 18" id="KW-1133">Transmembrane helix</keyword>
<feature type="binding site" evidence="17">
    <location>
        <position position="564"/>
    </location>
    <ligand>
        <name>ATP</name>
        <dbReference type="ChEBI" id="CHEBI:30616"/>
    </ligand>
</feature>
<organism evidence="22 23">
    <name type="scientific">Arachis hypogaea</name>
    <name type="common">Peanut</name>
    <dbReference type="NCBI Taxonomy" id="3818"/>
    <lineage>
        <taxon>Eukaryota</taxon>
        <taxon>Viridiplantae</taxon>
        <taxon>Streptophyta</taxon>
        <taxon>Embryophyta</taxon>
        <taxon>Tracheophyta</taxon>
        <taxon>Spermatophyta</taxon>
        <taxon>Magnoliopsida</taxon>
        <taxon>eudicotyledons</taxon>
        <taxon>Gunneridae</taxon>
        <taxon>Pentapetalae</taxon>
        <taxon>rosids</taxon>
        <taxon>fabids</taxon>
        <taxon>Fabales</taxon>
        <taxon>Fabaceae</taxon>
        <taxon>Papilionoideae</taxon>
        <taxon>50 kb inversion clade</taxon>
        <taxon>dalbergioids sensu lato</taxon>
        <taxon>Dalbergieae</taxon>
        <taxon>Pterocarpus clade</taxon>
        <taxon>Arachis</taxon>
    </lineage>
</organism>
<dbReference type="EC" id="2.7.11.1" evidence="16"/>
<evidence type="ECO:0000256" key="16">
    <source>
        <dbReference type="PIRNR" id="PIRNR000641"/>
    </source>
</evidence>
<dbReference type="AlphaFoldDB" id="A0A444WXY2"/>
<dbReference type="GO" id="GO:0048544">
    <property type="term" value="P:recognition of pollen"/>
    <property type="evidence" value="ECO:0007669"/>
    <property type="project" value="InterPro"/>
</dbReference>
<evidence type="ECO:0000256" key="7">
    <source>
        <dbReference type="ARBA" id="ARBA00022741"/>
    </source>
</evidence>
<dbReference type="InterPro" id="IPR024171">
    <property type="entry name" value="SRK-like_kinase"/>
</dbReference>
<dbReference type="Pfam" id="PF00954">
    <property type="entry name" value="S_locus_glycop"/>
    <property type="match status" value="1"/>
</dbReference>
<dbReference type="CDD" id="cd01098">
    <property type="entry name" value="PAN_AP_plant"/>
    <property type="match status" value="1"/>
</dbReference>
<dbReference type="GO" id="GO:0004674">
    <property type="term" value="F:protein serine/threonine kinase activity"/>
    <property type="evidence" value="ECO:0007669"/>
    <property type="project" value="UniProtKB-KW"/>
</dbReference>
<evidence type="ECO:0000256" key="8">
    <source>
        <dbReference type="ARBA" id="ARBA00022777"/>
    </source>
</evidence>
<evidence type="ECO:0000256" key="12">
    <source>
        <dbReference type="ARBA" id="ARBA00023157"/>
    </source>
</evidence>
<evidence type="ECO:0000313" key="22">
    <source>
        <dbReference type="EMBL" id="RYQ82308.1"/>
    </source>
</evidence>
<dbReference type="InterPro" id="IPR000858">
    <property type="entry name" value="S_locus_glycoprot_dom"/>
</dbReference>
<keyword evidence="13" id="KW-0325">Glycoprotein</keyword>
<dbReference type="InterPro" id="IPR001245">
    <property type="entry name" value="Ser-Thr/Tyr_kinase_cat_dom"/>
</dbReference>
<dbReference type="FunFam" id="1.10.510.10:FF:000060">
    <property type="entry name" value="G-type lectin S-receptor-like serine/threonine-protein kinase"/>
    <property type="match status" value="1"/>
</dbReference>
<keyword evidence="9 16" id="KW-0067">ATP-binding</keyword>
<proteinExistence type="inferred from homology"/>
<dbReference type="EMBL" id="SDMP01000020">
    <property type="protein sequence ID" value="RYQ82308.1"/>
    <property type="molecule type" value="Genomic_DNA"/>
</dbReference>
<dbReference type="InterPro" id="IPR011009">
    <property type="entry name" value="Kinase-like_dom_sf"/>
</dbReference>
<dbReference type="OrthoDB" id="785331at2759"/>
<evidence type="ECO:0000256" key="14">
    <source>
        <dbReference type="ARBA" id="ARBA00047899"/>
    </source>
</evidence>
<keyword evidence="3 16" id="KW-0723">Serine/threonine-protein kinase</keyword>
<evidence type="ECO:0000256" key="15">
    <source>
        <dbReference type="ARBA" id="ARBA00048679"/>
    </source>
</evidence>
<evidence type="ECO:0000259" key="21">
    <source>
        <dbReference type="PROSITE" id="PS50948"/>
    </source>
</evidence>
<dbReference type="Pfam" id="PF11883">
    <property type="entry name" value="DUF3403"/>
    <property type="match status" value="1"/>
</dbReference>
<dbReference type="FunFam" id="2.90.10.10:FF:000029">
    <property type="entry name" value="G-type lectin S-receptor-like serine/threonine-protein kinase"/>
    <property type="match status" value="1"/>
</dbReference>
<dbReference type="GO" id="GO:0106310">
    <property type="term" value="F:protein serine kinase activity"/>
    <property type="evidence" value="ECO:0007669"/>
    <property type="project" value="RHEA"/>
</dbReference>
<dbReference type="PANTHER" id="PTHR27002">
    <property type="entry name" value="RECEPTOR-LIKE SERINE/THREONINE-PROTEIN KINASE SD1-8"/>
    <property type="match status" value="1"/>
</dbReference>
<evidence type="ECO:0000313" key="23">
    <source>
        <dbReference type="Proteomes" id="UP000289738"/>
    </source>
</evidence>
<keyword evidence="5 18" id="KW-0812">Transmembrane</keyword>
<evidence type="ECO:0000256" key="18">
    <source>
        <dbReference type="SAM" id="Phobius"/>
    </source>
</evidence>
<dbReference type="InterPro" id="IPR021820">
    <property type="entry name" value="S-locus_recpt_kinase_C"/>
</dbReference>
<evidence type="ECO:0000256" key="2">
    <source>
        <dbReference type="ARBA" id="ARBA00022475"/>
    </source>
</evidence>
<keyword evidence="23" id="KW-1185">Reference proteome</keyword>
<dbReference type="Proteomes" id="UP000289738">
    <property type="component" value="Chromosome B10"/>
</dbReference>
<dbReference type="InterPro" id="IPR036426">
    <property type="entry name" value="Bulb-type_lectin_dom_sf"/>
</dbReference>
<evidence type="ECO:0000256" key="17">
    <source>
        <dbReference type="PROSITE-ProRule" id="PRU10141"/>
    </source>
</evidence>
<evidence type="ECO:0000256" key="9">
    <source>
        <dbReference type="ARBA" id="ARBA00022840"/>
    </source>
</evidence>
<gene>
    <name evidence="22" type="ORF">Ahy_B10g100903</name>
</gene>
<dbReference type="PROSITE" id="PS50011">
    <property type="entry name" value="PROTEIN_KINASE_DOM"/>
    <property type="match status" value="1"/>
</dbReference>
<dbReference type="SUPFAM" id="SSF56112">
    <property type="entry name" value="Protein kinase-like (PK-like)"/>
    <property type="match status" value="1"/>
</dbReference>
<dbReference type="STRING" id="3818.A0A444WXY2"/>
<dbReference type="Gene3D" id="1.10.510.10">
    <property type="entry name" value="Transferase(Phosphotransferase) domain 1"/>
    <property type="match status" value="1"/>
</dbReference>
<dbReference type="CDD" id="cd14066">
    <property type="entry name" value="STKc_IRAK"/>
    <property type="match status" value="1"/>
</dbReference>
<dbReference type="FunFam" id="3.30.200.20:FF:000195">
    <property type="entry name" value="G-type lectin S-receptor-like serine/threonine-protein kinase"/>
    <property type="match status" value="1"/>
</dbReference>